<dbReference type="InterPro" id="IPR036388">
    <property type="entry name" value="WH-like_DNA-bd_sf"/>
</dbReference>
<dbReference type="SUPFAM" id="SSF52172">
    <property type="entry name" value="CheY-like"/>
    <property type="match status" value="1"/>
</dbReference>
<dbReference type="GO" id="GO:0016301">
    <property type="term" value="F:kinase activity"/>
    <property type="evidence" value="ECO:0007669"/>
    <property type="project" value="UniProtKB-KW"/>
</dbReference>
<dbReference type="GO" id="GO:0003723">
    <property type="term" value="F:RNA binding"/>
    <property type="evidence" value="ECO:0007669"/>
    <property type="project" value="InterPro"/>
</dbReference>
<protein>
    <submittedName>
        <fullName evidence="1">Histidine kinase</fullName>
    </submittedName>
</protein>
<dbReference type="RefSeq" id="WP_042925720.1">
    <property type="nucleotide sequence ID" value="NZ_CP147921.1"/>
</dbReference>
<evidence type="ECO:0000313" key="1">
    <source>
        <dbReference type="EMBL" id="PCK23997.1"/>
    </source>
</evidence>
<dbReference type="EMBL" id="NOVD01000039">
    <property type="protein sequence ID" value="PCK23997.1"/>
    <property type="molecule type" value="Genomic_DNA"/>
</dbReference>
<dbReference type="InterPro" id="IPR035965">
    <property type="entry name" value="PAS-like_dom_sf"/>
</dbReference>
<keyword evidence="1" id="KW-0808">Transferase</keyword>
<dbReference type="Proteomes" id="UP000230886">
    <property type="component" value="Unassembled WGS sequence"/>
</dbReference>
<keyword evidence="1" id="KW-0418">Kinase</keyword>
<dbReference type="SMART" id="SM01012">
    <property type="entry name" value="ANTAR"/>
    <property type="match status" value="1"/>
</dbReference>
<sequence length="223" mass="25060">MSSSTLRSIVRSDRFAASSSSLLLVDSDFRIQGANDEYLAVSGRSLDQLHRVEVFEAFPDNPDDSFADGIFSLTASFERTMRSRTRDALPTQRYDVRDERGSGMFVTRYWNTVNSAVTDDDGRVIGVLHRVYEVQRPLAQQSSSASDVLTRLRAENDELRRALDSRPLIEQAKGLLMAERECSADQAFDFLVQMSQEWNVKVRDIAGGLVAAAERRAVDRKNS</sequence>
<name>A0A069JHC7_RHOSG</name>
<dbReference type="Pfam" id="PF08448">
    <property type="entry name" value="PAS_4"/>
    <property type="match status" value="1"/>
</dbReference>
<dbReference type="AlphaFoldDB" id="A0A069JHC7"/>
<organism evidence="1 2">
    <name type="scientific">Rhodococcus qingshengii</name>
    <dbReference type="NCBI Taxonomy" id="334542"/>
    <lineage>
        <taxon>Bacteria</taxon>
        <taxon>Bacillati</taxon>
        <taxon>Actinomycetota</taxon>
        <taxon>Actinomycetes</taxon>
        <taxon>Mycobacteriales</taxon>
        <taxon>Nocardiaceae</taxon>
        <taxon>Rhodococcus</taxon>
        <taxon>Rhodococcus erythropolis group</taxon>
    </lineage>
</organism>
<gene>
    <name evidence="1" type="ORF">CHR55_27965</name>
</gene>
<dbReference type="InterPro" id="IPR013656">
    <property type="entry name" value="PAS_4"/>
</dbReference>
<dbReference type="InterPro" id="IPR011006">
    <property type="entry name" value="CheY-like_superfamily"/>
</dbReference>
<accession>A0A069JHC7</accession>
<dbReference type="Gene3D" id="1.10.10.10">
    <property type="entry name" value="Winged helix-like DNA-binding domain superfamily/Winged helix DNA-binding domain"/>
    <property type="match status" value="1"/>
</dbReference>
<dbReference type="SUPFAM" id="SSF55785">
    <property type="entry name" value="PYP-like sensor domain (PAS domain)"/>
    <property type="match status" value="1"/>
</dbReference>
<dbReference type="Pfam" id="PF03861">
    <property type="entry name" value="ANTAR"/>
    <property type="match status" value="1"/>
</dbReference>
<reference evidence="1 2" key="1">
    <citation type="submission" date="2017-07" db="EMBL/GenBank/DDBJ databases">
        <title>Draft sequence of Rhodococcus enclensis 23b-28.</title>
        <authorList>
            <person name="Besaury L."/>
            <person name="Sancelme M."/>
            <person name="Amato P."/>
            <person name="Lallement A."/>
            <person name="Delort A.-M."/>
        </authorList>
    </citation>
    <scope>NUCLEOTIDE SEQUENCE [LARGE SCALE GENOMIC DNA]</scope>
    <source>
        <strain evidence="1 2">23b-28</strain>
    </source>
</reference>
<proteinExistence type="predicted"/>
<dbReference type="PROSITE" id="PS50921">
    <property type="entry name" value="ANTAR"/>
    <property type="match status" value="1"/>
</dbReference>
<evidence type="ECO:0000313" key="2">
    <source>
        <dbReference type="Proteomes" id="UP000230886"/>
    </source>
</evidence>
<comment type="caution">
    <text evidence="1">The sequence shown here is derived from an EMBL/GenBank/DDBJ whole genome shotgun (WGS) entry which is preliminary data.</text>
</comment>
<dbReference type="InterPro" id="IPR005561">
    <property type="entry name" value="ANTAR"/>
</dbReference>
<dbReference type="Gene3D" id="3.30.450.20">
    <property type="entry name" value="PAS domain"/>
    <property type="match status" value="1"/>
</dbReference>
<accession>A0A2A5J439</accession>